<dbReference type="PANTHER" id="PTHR42923">
    <property type="entry name" value="PROTOPORPHYRINOGEN OXIDASE"/>
    <property type="match status" value="1"/>
</dbReference>
<sequence length="548" mass="55670">MTSEPLDHDAVTESIRHAVEAAPTRIVVIGGGVSGLVVARECARPGFEVTVLEASGRVGGSVAPLELGGITVDAGAESFATRGGHVAALLDDLGLAGDVVEPNPAGAWVRNGTRTVPLPRAGLLGIPSSPLATDVVAAIGWGGAVRAYLDRLLPVLKIGQERKLGTLVRKRMGSKVLNELVSPVVTGVYSANPDDLDVDVVAPGLNAALTRLGSLSGAVGELRSAAKAGSAVGGIRGGMWRLPAALGADIAARGGTVRTDAVVVSVTPWAAPDPGDVTAAAVEDAMAAAEGEIALDGLVLPGRALHEEPSDQPAEAADTRPARWTVTLADGATIDADAVVVTAPADAALALLPGMAGGLGDLAALDWPPASSVELVTLILTDDRVGTAPRGTGVLVADGPGSGVAAKAMTHSSAKWAWVAEAAGEGRHVVRLSYGRAGRASDTLALSDAELRQQAVADAGALLNIPLTESAVSAFARTPWTNALPYATVGQRERIQRVREAAENVEGLEVTGSWLTGTGLASVIPDARRVAERARGLRWKALTDDLEG</sequence>
<evidence type="ECO:0000313" key="2">
    <source>
        <dbReference type="EMBL" id="QNE36090.1"/>
    </source>
</evidence>
<evidence type="ECO:0000313" key="3">
    <source>
        <dbReference type="Proteomes" id="UP000515511"/>
    </source>
</evidence>
<dbReference type="Pfam" id="PF01593">
    <property type="entry name" value="Amino_oxidase"/>
    <property type="match status" value="2"/>
</dbReference>
<dbReference type="KEGG" id="lse:F1C12_13835"/>
<organism evidence="2 3">
    <name type="scientific">Leifsonia shinshuensis</name>
    <dbReference type="NCBI Taxonomy" id="150026"/>
    <lineage>
        <taxon>Bacteria</taxon>
        <taxon>Bacillati</taxon>
        <taxon>Actinomycetota</taxon>
        <taxon>Actinomycetes</taxon>
        <taxon>Micrococcales</taxon>
        <taxon>Microbacteriaceae</taxon>
        <taxon>Leifsonia</taxon>
    </lineage>
</organism>
<feature type="domain" description="Amine oxidase" evidence="1">
    <location>
        <begin position="33"/>
        <end position="278"/>
    </location>
</feature>
<dbReference type="InterPro" id="IPR002937">
    <property type="entry name" value="Amino_oxidase"/>
</dbReference>
<dbReference type="Proteomes" id="UP000515511">
    <property type="component" value="Chromosome"/>
</dbReference>
<reference evidence="3" key="1">
    <citation type="submission" date="2019-09" db="EMBL/GenBank/DDBJ databases">
        <title>Antimicrobial potential of Antarctic Bacteria.</title>
        <authorList>
            <person name="Benaud N."/>
            <person name="Edwards R.J."/>
            <person name="Ferrari B.C."/>
        </authorList>
    </citation>
    <scope>NUCLEOTIDE SEQUENCE [LARGE SCALE GENOMIC DNA]</scope>
    <source>
        <strain evidence="3">INR9</strain>
    </source>
</reference>
<evidence type="ECO:0000259" key="1">
    <source>
        <dbReference type="Pfam" id="PF01593"/>
    </source>
</evidence>
<proteinExistence type="predicted"/>
<dbReference type="EMBL" id="CP043641">
    <property type="protein sequence ID" value="QNE36090.1"/>
    <property type="molecule type" value="Genomic_DNA"/>
</dbReference>
<dbReference type="Gene3D" id="3.50.50.60">
    <property type="entry name" value="FAD/NAD(P)-binding domain"/>
    <property type="match status" value="2"/>
</dbReference>
<dbReference type="RefSeq" id="WP_185275534.1">
    <property type="nucleotide sequence ID" value="NZ_CP043641.1"/>
</dbReference>
<accession>A0A7G6YC75</accession>
<dbReference type="AlphaFoldDB" id="A0A7G6YC75"/>
<feature type="domain" description="Amine oxidase" evidence="1">
    <location>
        <begin position="324"/>
        <end position="533"/>
    </location>
</feature>
<dbReference type="SUPFAM" id="SSF54373">
    <property type="entry name" value="FAD-linked reductases, C-terminal domain"/>
    <property type="match status" value="1"/>
</dbReference>
<dbReference type="InterPro" id="IPR036188">
    <property type="entry name" value="FAD/NAD-bd_sf"/>
</dbReference>
<protein>
    <submittedName>
        <fullName evidence="2">NAD(P)-binding protein</fullName>
    </submittedName>
</protein>
<name>A0A7G6YC75_9MICO</name>
<dbReference type="InterPro" id="IPR050464">
    <property type="entry name" value="Zeta_carotene_desat/Oxidored"/>
</dbReference>
<dbReference type="GO" id="GO:0016491">
    <property type="term" value="F:oxidoreductase activity"/>
    <property type="evidence" value="ECO:0007669"/>
    <property type="project" value="InterPro"/>
</dbReference>
<dbReference type="Gene3D" id="1.10.3110.10">
    <property type="entry name" value="protoporphyrinogen ix oxidase, domain 3"/>
    <property type="match status" value="1"/>
</dbReference>
<dbReference type="SUPFAM" id="SSF51905">
    <property type="entry name" value="FAD/NAD(P)-binding domain"/>
    <property type="match status" value="1"/>
</dbReference>
<dbReference type="PANTHER" id="PTHR42923:SF3">
    <property type="entry name" value="PROTOPORPHYRINOGEN OXIDASE"/>
    <property type="match status" value="1"/>
</dbReference>
<dbReference type="Gene3D" id="3.90.660.20">
    <property type="entry name" value="Protoporphyrinogen oxidase, mitochondrial, domain 2"/>
    <property type="match status" value="2"/>
</dbReference>
<gene>
    <name evidence="2" type="ORF">F1C12_13835</name>
</gene>